<proteinExistence type="predicted"/>
<gene>
    <name evidence="3" type="ORF">YM304_10390</name>
</gene>
<keyword evidence="1" id="KW-0812">Transmembrane</keyword>
<dbReference type="CDD" id="cd14014">
    <property type="entry name" value="STKc_PknB_like"/>
    <property type="match status" value="1"/>
</dbReference>
<dbReference type="EC" id="2.7.11.1" evidence="3"/>
<dbReference type="InterPro" id="IPR000719">
    <property type="entry name" value="Prot_kinase_dom"/>
</dbReference>
<organism evidence="3 4">
    <name type="scientific">Ilumatobacter coccineus (strain NBRC 103263 / KCTC 29153 / YM16-304)</name>
    <dbReference type="NCBI Taxonomy" id="1313172"/>
    <lineage>
        <taxon>Bacteria</taxon>
        <taxon>Bacillati</taxon>
        <taxon>Actinomycetota</taxon>
        <taxon>Acidimicrobiia</taxon>
        <taxon>Acidimicrobiales</taxon>
        <taxon>Ilumatobacteraceae</taxon>
        <taxon>Ilumatobacter</taxon>
    </lineage>
</organism>
<protein>
    <submittedName>
        <fullName evidence="3">Putative serine/threonine protein kinase</fullName>
        <ecNumber evidence="3">2.7.11.1</ecNumber>
    </submittedName>
</protein>
<dbReference type="PANTHER" id="PTHR24361:SF678">
    <property type="entry name" value="SPORULATION-SPECIFIC PROTEIN 1"/>
    <property type="match status" value="1"/>
</dbReference>
<dbReference type="InterPro" id="IPR053235">
    <property type="entry name" value="Ser_Thr_kinase"/>
</dbReference>
<keyword evidence="3" id="KW-0418">Kinase</keyword>
<dbReference type="PANTHER" id="PTHR24361">
    <property type="entry name" value="MITOGEN-ACTIVATED KINASE KINASE KINASE"/>
    <property type="match status" value="1"/>
</dbReference>
<dbReference type="SUPFAM" id="SSF56112">
    <property type="entry name" value="Protein kinase-like (PK-like)"/>
    <property type="match status" value="1"/>
</dbReference>
<keyword evidence="3" id="KW-0723">Serine/threonine-protein kinase</keyword>
<keyword evidence="1" id="KW-1133">Transmembrane helix</keyword>
<dbReference type="Pfam" id="PF00069">
    <property type="entry name" value="Pkinase"/>
    <property type="match status" value="1"/>
</dbReference>
<dbReference type="PROSITE" id="PS50011">
    <property type="entry name" value="PROTEIN_KINASE_DOM"/>
    <property type="match status" value="1"/>
</dbReference>
<evidence type="ECO:0000256" key="1">
    <source>
        <dbReference type="SAM" id="Phobius"/>
    </source>
</evidence>
<evidence type="ECO:0000313" key="3">
    <source>
        <dbReference type="EMBL" id="BAN01353.1"/>
    </source>
</evidence>
<dbReference type="OrthoDB" id="9762169at2"/>
<reference evidence="3 4" key="1">
    <citation type="journal article" date="2013" name="Int. J. Syst. Evol. Microbiol.">
        <title>Ilumatobacter nonamiense sp. nov. and Ilumatobacter coccineum sp. nov., isolated from seashore sand.</title>
        <authorList>
            <person name="Matsumoto A."/>
            <person name="Kasai H."/>
            <person name="Matsuo Y."/>
            <person name="Shizuri Y."/>
            <person name="Ichikawa N."/>
            <person name="Fujita N."/>
            <person name="Omura S."/>
            <person name="Takahashi Y."/>
        </authorList>
    </citation>
    <scope>NUCLEOTIDE SEQUENCE [LARGE SCALE GENOMIC DNA]</scope>
    <source>
        <strain evidence="4">NBRC 103263 / KCTC 29153 / YM16-304</strain>
    </source>
</reference>
<keyword evidence="4" id="KW-1185">Reference proteome</keyword>
<keyword evidence="1" id="KW-0472">Membrane</keyword>
<dbReference type="KEGG" id="aym:YM304_10390"/>
<dbReference type="SMART" id="SM00220">
    <property type="entry name" value="S_TKc"/>
    <property type="match status" value="1"/>
</dbReference>
<sequence>MVARRRTHVDRVVRVDGFSDIEQVGSGGLGDVYRAVRSSTGTVVAIKALRSTGSLDARLRRANRELTALASLRGHPNVINLEEVVQTRDDELVLVMEFSPGGSLEDRAAAAGGMLPLNEVIVVAQHAASALVAAHEAGIVHRDIKPQNLLAGSFGQVKVCDFGIASIASSDDFSTKTNAVSYRYASPEELRGDAVVTAATDVYSLAVSLAKLLTNRYFTHETAVHLLDPVATPGTDGDRPSDAEQELRALLVRCLKHRAAARPTAAEFSAAVDELAAGLGDDRLTALERVELPTSSAPTGLTPSSTADRSRSRSTLVLWAVAIGLWLAVAVLAAIYLTGSDSADASDGRAVRPAVAVSSSLA</sequence>
<feature type="domain" description="Protein kinase" evidence="2">
    <location>
        <begin position="18"/>
        <end position="276"/>
    </location>
</feature>
<keyword evidence="3" id="KW-0808">Transferase</keyword>
<accession>A0A6C7E420</accession>
<dbReference type="EMBL" id="AP012057">
    <property type="protein sequence ID" value="BAN01353.1"/>
    <property type="molecule type" value="Genomic_DNA"/>
</dbReference>
<name>A0A6C7E420_ILUCY</name>
<dbReference type="AlphaFoldDB" id="A0A6C7E420"/>
<dbReference type="GO" id="GO:0004674">
    <property type="term" value="F:protein serine/threonine kinase activity"/>
    <property type="evidence" value="ECO:0007669"/>
    <property type="project" value="UniProtKB-KW"/>
</dbReference>
<dbReference type="GO" id="GO:0005737">
    <property type="term" value="C:cytoplasm"/>
    <property type="evidence" value="ECO:0007669"/>
    <property type="project" value="TreeGrafter"/>
</dbReference>
<feature type="transmembrane region" description="Helical" evidence="1">
    <location>
        <begin position="316"/>
        <end position="337"/>
    </location>
</feature>
<dbReference type="InterPro" id="IPR011009">
    <property type="entry name" value="Kinase-like_dom_sf"/>
</dbReference>
<dbReference type="Proteomes" id="UP000011863">
    <property type="component" value="Chromosome"/>
</dbReference>
<evidence type="ECO:0000259" key="2">
    <source>
        <dbReference type="PROSITE" id="PS50011"/>
    </source>
</evidence>
<evidence type="ECO:0000313" key="4">
    <source>
        <dbReference type="Proteomes" id="UP000011863"/>
    </source>
</evidence>
<dbReference type="GO" id="GO:0005524">
    <property type="term" value="F:ATP binding"/>
    <property type="evidence" value="ECO:0007669"/>
    <property type="project" value="InterPro"/>
</dbReference>
<dbReference type="Gene3D" id="1.10.510.10">
    <property type="entry name" value="Transferase(Phosphotransferase) domain 1"/>
    <property type="match status" value="1"/>
</dbReference>